<gene>
    <name evidence="1" type="ORF">M0R45_030846</name>
</gene>
<accession>A0AAW1WCK2</accession>
<keyword evidence="2" id="KW-1185">Reference proteome</keyword>
<proteinExistence type="predicted"/>
<dbReference type="Proteomes" id="UP001457282">
    <property type="component" value="Unassembled WGS sequence"/>
</dbReference>
<evidence type="ECO:0000313" key="1">
    <source>
        <dbReference type="EMBL" id="KAK9922381.1"/>
    </source>
</evidence>
<comment type="caution">
    <text evidence="1">The sequence shown here is derived from an EMBL/GenBank/DDBJ whole genome shotgun (WGS) entry which is preliminary data.</text>
</comment>
<protein>
    <submittedName>
        <fullName evidence="1">Uncharacterized protein</fullName>
    </submittedName>
</protein>
<evidence type="ECO:0000313" key="2">
    <source>
        <dbReference type="Proteomes" id="UP001457282"/>
    </source>
</evidence>
<dbReference type="AlphaFoldDB" id="A0AAW1WCK2"/>
<organism evidence="1 2">
    <name type="scientific">Rubus argutus</name>
    <name type="common">Southern blackberry</name>
    <dbReference type="NCBI Taxonomy" id="59490"/>
    <lineage>
        <taxon>Eukaryota</taxon>
        <taxon>Viridiplantae</taxon>
        <taxon>Streptophyta</taxon>
        <taxon>Embryophyta</taxon>
        <taxon>Tracheophyta</taxon>
        <taxon>Spermatophyta</taxon>
        <taxon>Magnoliopsida</taxon>
        <taxon>eudicotyledons</taxon>
        <taxon>Gunneridae</taxon>
        <taxon>Pentapetalae</taxon>
        <taxon>rosids</taxon>
        <taxon>fabids</taxon>
        <taxon>Rosales</taxon>
        <taxon>Rosaceae</taxon>
        <taxon>Rosoideae</taxon>
        <taxon>Rosoideae incertae sedis</taxon>
        <taxon>Rubus</taxon>
    </lineage>
</organism>
<dbReference type="EMBL" id="JBEDUW010000006">
    <property type="protein sequence ID" value="KAK9922381.1"/>
    <property type="molecule type" value="Genomic_DNA"/>
</dbReference>
<reference evidence="1 2" key="1">
    <citation type="journal article" date="2023" name="G3 (Bethesda)">
        <title>A chromosome-length genome assembly and annotation of blackberry (Rubus argutus, cv. 'Hillquist').</title>
        <authorList>
            <person name="Bruna T."/>
            <person name="Aryal R."/>
            <person name="Dudchenko O."/>
            <person name="Sargent D.J."/>
            <person name="Mead D."/>
            <person name="Buti M."/>
            <person name="Cavallini A."/>
            <person name="Hytonen T."/>
            <person name="Andres J."/>
            <person name="Pham M."/>
            <person name="Weisz D."/>
            <person name="Mascagni F."/>
            <person name="Usai G."/>
            <person name="Natali L."/>
            <person name="Bassil N."/>
            <person name="Fernandez G.E."/>
            <person name="Lomsadze A."/>
            <person name="Armour M."/>
            <person name="Olukolu B."/>
            <person name="Poorten T."/>
            <person name="Britton C."/>
            <person name="Davik J."/>
            <person name="Ashrafi H."/>
            <person name="Aiden E.L."/>
            <person name="Borodovsky M."/>
            <person name="Worthington M."/>
        </authorList>
    </citation>
    <scope>NUCLEOTIDE SEQUENCE [LARGE SCALE GENOMIC DNA]</scope>
    <source>
        <strain evidence="1">PI 553951</strain>
    </source>
</reference>
<sequence length="102" mass="11962">MGQRYGKRGDGEPVSLQVGWCGQEQRRRRVSLSLVRIGRWFHIWGGTELGSKMDFLGSDGHVPVFGGVGRRRLRSLRTDRRRRRRQWLGCEDVGDERVRRRI</sequence>
<name>A0AAW1WCK2_RUBAR</name>